<name>S8A0B5_DACHA</name>
<dbReference type="EMBL" id="AQGS01000907">
    <property type="protein sequence ID" value="EPS36420.1"/>
    <property type="molecule type" value="Genomic_DNA"/>
</dbReference>
<evidence type="ECO:0000313" key="3">
    <source>
        <dbReference type="EMBL" id="EPS36420.1"/>
    </source>
</evidence>
<proteinExistence type="predicted"/>
<gene>
    <name evidence="3" type="ORF">H072_10050</name>
</gene>
<reference evidence="3 4" key="1">
    <citation type="journal article" date="2013" name="PLoS Genet.">
        <title>Genomic mechanisms accounting for the adaptation to parasitism in nematode-trapping fungi.</title>
        <authorList>
            <person name="Meerupati T."/>
            <person name="Andersson K.M."/>
            <person name="Friman E."/>
            <person name="Kumar D."/>
            <person name="Tunlid A."/>
            <person name="Ahren D."/>
        </authorList>
    </citation>
    <scope>NUCLEOTIDE SEQUENCE [LARGE SCALE GENOMIC DNA]</scope>
    <source>
        <strain evidence="3 4">CBS 200.50</strain>
    </source>
</reference>
<sequence length="315" mass="35043">MFLQRIPILNILTFVLLTKKLEFTVAVPVDAEKETTPAVPHVKPNTRAIVAHSSEGVTKLETGNPRRGLNDGKLDIHVETSEILCLDQDGVRLRYQQWEADGNIPFGAFDWGHADSVLGPWRTDEHILNNIDICKKCGCSDDPQDPSDEHTFSLAAVEGSDTCTQYVVQICELIFGCYCIKVLKAKTYEGGEADALRSIMTLFQGGSPPNEQRETLDSDEESIAEDIRDKEWYNSDPIPVYFESSNRRKVPGTKEPYYVEGPGVKGRPSRDYFLGLGGVYVANRVFGKGGKGHLKRDETAESDSQNVNFVEMPPT</sequence>
<dbReference type="OrthoDB" id="5435245at2759"/>
<comment type="caution">
    <text evidence="3">The sequence shown here is derived from an EMBL/GenBank/DDBJ whole genome shotgun (WGS) entry which is preliminary data.</text>
</comment>
<protein>
    <submittedName>
        <fullName evidence="3">Uncharacterized protein</fullName>
    </submittedName>
</protein>
<dbReference type="Proteomes" id="UP000015100">
    <property type="component" value="Unassembled WGS sequence"/>
</dbReference>
<feature type="region of interest" description="Disordered" evidence="1">
    <location>
        <begin position="291"/>
        <end position="315"/>
    </location>
</feature>
<dbReference type="HOGENOM" id="CLU_882832_0_0_1"/>
<evidence type="ECO:0000313" key="4">
    <source>
        <dbReference type="Proteomes" id="UP000015100"/>
    </source>
</evidence>
<feature type="signal peptide" evidence="2">
    <location>
        <begin position="1"/>
        <end position="26"/>
    </location>
</feature>
<dbReference type="AlphaFoldDB" id="S8A0B5"/>
<reference evidence="4" key="2">
    <citation type="submission" date="2013-04" db="EMBL/GenBank/DDBJ databases">
        <title>Genomic mechanisms accounting for the adaptation to parasitism in nematode-trapping fungi.</title>
        <authorList>
            <person name="Ahren D.G."/>
        </authorList>
    </citation>
    <scope>NUCLEOTIDE SEQUENCE [LARGE SCALE GENOMIC DNA]</scope>
    <source>
        <strain evidence="4">CBS 200.50</strain>
    </source>
</reference>
<feature type="chain" id="PRO_5004560133" evidence="2">
    <location>
        <begin position="27"/>
        <end position="315"/>
    </location>
</feature>
<accession>S8A0B5</accession>
<keyword evidence="2" id="KW-0732">Signal</keyword>
<evidence type="ECO:0000256" key="1">
    <source>
        <dbReference type="SAM" id="MobiDB-lite"/>
    </source>
</evidence>
<evidence type="ECO:0000256" key="2">
    <source>
        <dbReference type="SAM" id="SignalP"/>
    </source>
</evidence>
<organism evidence="3 4">
    <name type="scientific">Dactylellina haptotyla (strain CBS 200.50)</name>
    <name type="common">Nematode-trapping fungus</name>
    <name type="synonym">Monacrosporium haptotylum</name>
    <dbReference type="NCBI Taxonomy" id="1284197"/>
    <lineage>
        <taxon>Eukaryota</taxon>
        <taxon>Fungi</taxon>
        <taxon>Dikarya</taxon>
        <taxon>Ascomycota</taxon>
        <taxon>Pezizomycotina</taxon>
        <taxon>Orbiliomycetes</taxon>
        <taxon>Orbiliales</taxon>
        <taxon>Orbiliaceae</taxon>
        <taxon>Dactylellina</taxon>
    </lineage>
</organism>
<keyword evidence="4" id="KW-1185">Reference proteome</keyword>